<feature type="transmembrane region" description="Helical" evidence="1">
    <location>
        <begin position="290"/>
        <end position="308"/>
    </location>
</feature>
<feature type="transmembrane region" description="Helical" evidence="1">
    <location>
        <begin position="63"/>
        <end position="86"/>
    </location>
</feature>
<dbReference type="NCBIfam" id="TIGR00254">
    <property type="entry name" value="GGDEF"/>
    <property type="match status" value="1"/>
</dbReference>
<dbReference type="SUPFAM" id="SSF55073">
    <property type="entry name" value="Nucleotide cyclase"/>
    <property type="match status" value="1"/>
</dbReference>
<dbReference type="SUPFAM" id="SSF141868">
    <property type="entry name" value="EAL domain-like"/>
    <property type="match status" value="1"/>
</dbReference>
<evidence type="ECO:0000313" key="5">
    <source>
        <dbReference type="Proteomes" id="UP000028864"/>
    </source>
</evidence>
<evidence type="ECO:0000256" key="1">
    <source>
        <dbReference type="SAM" id="Phobius"/>
    </source>
</evidence>
<dbReference type="AlphaFoldDB" id="A0AAV2WI93"/>
<evidence type="ECO:0000259" key="2">
    <source>
        <dbReference type="PROSITE" id="PS50883"/>
    </source>
</evidence>
<dbReference type="EMBL" id="LK021338">
    <property type="protein sequence ID" value="CDQ43950.1"/>
    <property type="molecule type" value="Genomic_DNA"/>
</dbReference>
<dbReference type="RefSeq" id="WP_042509690.1">
    <property type="nucleotide sequence ID" value="NZ_LK021338.1"/>
</dbReference>
<proteinExistence type="predicted"/>
<dbReference type="SMART" id="SM00267">
    <property type="entry name" value="GGDEF"/>
    <property type="match status" value="1"/>
</dbReference>
<keyword evidence="1" id="KW-0472">Membrane</keyword>
<dbReference type="PANTHER" id="PTHR44757:SF2">
    <property type="entry name" value="BIOFILM ARCHITECTURE MAINTENANCE PROTEIN MBAA"/>
    <property type="match status" value="1"/>
</dbReference>
<dbReference type="Pfam" id="PF00990">
    <property type="entry name" value="GGDEF"/>
    <property type="match status" value="1"/>
</dbReference>
<name>A0AAV2WI93_MYCNE</name>
<feature type="transmembrane region" description="Helical" evidence="1">
    <location>
        <begin position="129"/>
        <end position="149"/>
    </location>
</feature>
<dbReference type="InterPro" id="IPR029787">
    <property type="entry name" value="Nucleotide_cyclase"/>
</dbReference>
<protein>
    <submittedName>
        <fullName evidence="4">Diguanylate cyclase/phosphodiesterase</fullName>
    </submittedName>
</protein>
<dbReference type="Gene3D" id="3.20.20.450">
    <property type="entry name" value="EAL domain"/>
    <property type="match status" value="1"/>
</dbReference>
<feature type="transmembrane region" description="Helical" evidence="1">
    <location>
        <begin position="98"/>
        <end position="117"/>
    </location>
</feature>
<gene>
    <name evidence="4" type="ORF">BN1047_01822</name>
</gene>
<reference evidence="4" key="2">
    <citation type="submission" date="2015-09" db="EMBL/GenBank/DDBJ databases">
        <title>Draft genome sequence of Mycobacterium neoaurum DSM 44074.</title>
        <authorList>
            <person name="Croce O."/>
            <person name="Robert C."/>
            <person name="Raoult D."/>
            <person name="Drancourt M."/>
        </authorList>
    </citation>
    <scope>NUCLEOTIDE SEQUENCE</scope>
    <source>
        <strain evidence="4">DSM 44074</strain>
    </source>
</reference>
<feature type="transmembrane region" description="Helical" evidence="1">
    <location>
        <begin position="161"/>
        <end position="183"/>
    </location>
</feature>
<dbReference type="CDD" id="cd01949">
    <property type="entry name" value="GGDEF"/>
    <property type="match status" value="1"/>
</dbReference>
<organism evidence="4 5">
    <name type="scientific">Mycolicibacterium neoaurum</name>
    <name type="common">Mycobacterium neoaurum</name>
    <dbReference type="NCBI Taxonomy" id="1795"/>
    <lineage>
        <taxon>Bacteria</taxon>
        <taxon>Bacillati</taxon>
        <taxon>Actinomycetota</taxon>
        <taxon>Actinomycetes</taxon>
        <taxon>Mycobacteriales</taxon>
        <taxon>Mycobacteriaceae</taxon>
        <taxon>Mycolicibacterium</taxon>
    </lineage>
</organism>
<dbReference type="InterPro" id="IPR001633">
    <property type="entry name" value="EAL_dom"/>
</dbReference>
<feature type="domain" description="GGDEF" evidence="3">
    <location>
        <begin position="354"/>
        <end position="487"/>
    </location>
</feature>
<dbReference type="InterPro" id="IPR043128">
    <property type="entry name" value="Rev_trsase/Diguanyl_cyclase"/>
</dbReference>
<dbReference type="InterPro" id="IPR052155">
    <property type="entry name" value="Biofilm_reg_signaling"/>
</dbReference>
<dbReference type="PANTHER" id="PTHR44757">
    <property type="entry name" value="DIGUANYLATE CYCLASE DGCP"/>
    <property type="match status" value="1"/>
</dbReference>
<dbReference type="SMART" id="SM00052">
    <property type="entry name" value="EAL"/>
    <property type="match status" value="1"/>
</dbReference>
<reference evidence="4" key="1">
    <citation type="submission" date="2014-05" db="EMBL/GenBank/DDBJ databases">
        <authorList>
            <person name="Urmite Genomes"/>
        </authorList>
    </citation>
    <scope>NUCLEOTIDE SEQUENCE</scope>
    <source>
        <strain evidence="4">DSM 44074</strain>
    </source>
</reference>
<feature type="domain" description="EAL" evidence="2">
    <location>
        <begin position="514"/>
        <end position="767"/>
    </location>
</feature>
<feature type="transmembrane region" description="Helical" evidence="1">
    <location>
        <begin position="195"/>
        <end position="214"/>
    </location>
</feature>
<feature type="transmembrane region" description="Helical" evidence="1">
    <location>
        <begin position="265"/>
        <end position="284"/>
    </location>
</feature>
<dbReference type="PROSITE" id="PS50887">
    <property type="entry name" value="GGDEF"/>
    <property type="match status" value="1"/>
</dbReference>
<dbReference type="CDD" id="cd01948">
    <property type="entry name" value="EAL"/>
    <property type="match status" value="1"/>
</dbReference>
<evidence type="ECO:0000313" key="4">
    <source>
        <dbReference type="EMBL" id="CDQ43950.1"/>
    </source>
</evidence>
<sequence length="776" mass="83520">MPTVARVGGGAAVTTIAFSVWLLTGWGSPDVRVAVEDLAFIVIAVFVTGCCMHAAWRAQGRQRVVWGCVSAGMVGYTLGSAIWAYYEVWQVASPFPSIADVAYLVLPIFVCIGLLAVPHAASGYTHGRLALDGVIVAVAFFQIGWWTVVDTILQSDGAGRLLLGIALAYPMLDLGVLTVAVLVLSRAPAGQRQSLALLVGGMTLIAIGDGIFVFTNTHDNESWVPFSSIGWALGLLLIALAALTSRRDTSTRADIDQPITRGAMWLPYIPIVLALAAAAMHFAGSPGVPPALLISVLLIVLVLVRQFIVVGENSRLLETVAAQAMRDPLTGLANRALLQDRLTHAMALHERDDEAVTVLSMDLDDFKLVNDGLGHPAGDSLLIQAAERIVTCTRAGDTVARMGGDEFVVLMEGDEAAARMVAHHVVAAFADPFVVDGYELRLCPSAGLAVANAEGPRLSADDLLKRADLAMYAAKRGRITGVHIYSDDDVPAGMADPVQLRRRAGDSAHDSAIAFQMLGQLRHAIDNFELTLVYQPKFDLVDASIIGVEALVRWPHPDRGLLGPDQFLQLVRDHGLMRPINELVLEQALGQVAIWRDLGFRVPVAVNIFAPSLADFGLPDRIQRALRARDLPSEILTVEITEDLLLDNREVAATAIDQLRASGVRVAIDDFGSGYSALSYLRDLHIDELKLDKGFVTTITADRRAGAIVRAVIDLARELGLSTVAEGVESAETASLLREYGCQVGQGYYFSEPLTPAQLLALLRTRRREPDAAIWN</sequence>
<dbReference type="PROSITE" id="PS50883">
    <property type="entry name" value="EAL"/>
    <property type="match status" value="1"/>
</dbReference>
<feature type="transmembrane region" description="Helical" evidence="1">
    <location>
        <begin position="7"/>
        <end position="26"/>
    </location>
</feature>
<dbReference type="InterPro" id="IPR000160">
    <property type="entry name" value="GGDEF_dom"/>
</dbReference>
<accession>A0AAV2WI93</accession>
<dbReference type="InterPro" id="IPR035919">
    <property type="entry name" value="EAL_sf"/>
</dbReference>
<dbReference type="Pfam" id="PF00563">
    <property type="entry name" value="EAL"/>
    <property type="match status" value="1"/>
</dbReference>
<keyword evidence="1" id="KW-1133">Transmembrane helix</keyword>
<dbReference type="Gene3D" id="3.30.70.270">
    <property type="match status" value="1"/>
</dbReference>
<feature type="transmembrane region" description="Helical" evidence="1">
    <location>
        <begin position="226"/>
        <end position="244"/>
    </location>
</feature>
<evidence type="ECO:0000259" key="3">
    <source>
        <dbReference type="PROSITE" id="PS50887"/>
    </source>
</evidence>
<keyword evidence="1" id="KW-0812">Transmembrane</keyword>
<feature type="transmembrane region" description="Helical" evidence="1">
    <location>
        <begin position="38"/>
        <end position="56"/>
    </location>
</feature>
<dbReference type="Proteomes" id="UP000028864">
    <property type="component" value="Unassembled WGS sequence"/>
</dbReference>